<reference evidence="2" key="1">
    <citation type="submission" date="2022-11" db="UniProtKB">
        <authorList>
            <consortium name="WormBaseParasite"/>
        </authorList>
    </citation>
    <scope>IDENTIFICATION</scope>
</reference>
<sequence length="146" mass="16694">MNEIPICYGLRIKESSGNGIEYFGSVNEISKDFFNQQITIPNPSIAFAEFLRNTIIASNLDICNSTNRNCFTHLWSLKNNDIEIRYLNLSFQDLTLNEIILINQKCKLISVKFTKVNIFESDCNGSFCAIEDVIACFSTLKYLELK</sequence>
<dbReference type="AlphaFoldDB" id="A0A914PLY7"/>
<name>A0A914PLY7_9BILA</name>
<dbReference type="WBParaSite" id="PDA_v2.g15795.t1">
    <property type="protein sequence ID" value="PDA_v2.g15795.t1"/>
    <property type="gene ID" value="PDA_v2.g15795"/>
</dbReference>
<proteinExistence type="predicted"/>
<protein>
    <submittedName>
        <fullName evidence="2">Uncharacterized protein</fullName>
    </submittedName>
</protein>
<dbReference type="Proteomes" id="UP000887578">
    <property type="component" value="Unplaced"/>
</dbReference>
<evidence type="ECO:0000313" key="1">
    <source>
        <dbReference type="Proteomes" id="UP000887578"/>
    </source>
</evidence>
<keyword evidence="1" id="KW-1185">Reference proteome</keyword>
<accession>A0A914PLY7</accession>
<organism evidence="1 2">
    <name type="scientific">Panagrolaimus davidi</name>
    <dbReference type="NCBI Taxonomy" id="227884"/>
    <lineage>
        <taxon>Eukaryota</taxon>
        <taxon>Metazoa</taxon>
        <taxon>Ecdysozoa</taxon>
        <taxon>Nematoda</taxon>
        <taxon>Chromadorea</taxon>
        <taxon>Rhabditida</taxon>
        <taxon>Tylenchina</taxon>
        <taxon>Panagrolaimomorpha</taxon>
        <taxon>Panagrolaimoidea</taxon>
        <taxon>Panagrolaimidae</taxon>
        <taxon>Panagrolaimus</taxon>
    </lineage>
</organism>
<evidence type="ECO:0000313" key="2">
    <source>
        <dbReference type="WBParaSite" id="PDA_v2.g15795.t1"/>
    </source>
</evidence>